<evidence type="ECO:0000313" key="2">
    <source>
        <dbReference type="EMBL" id="SJZ59242.1"/>
    </source>
</evidence>
<evidence type="ECO:0008006" key="4">
    <source>
        <dbReference type="Google" id="ProtNLM"/>
    </source>
</evidence>
<dbReference type="Proteomes" id="UP000189956">
    <property type="component" value="Unassembled WGS sequence"/>
</dbReference>
<name>A0A1T4LX29_PORCN</name>
<evidence type="ECO:0000256" key="1">
    <source>
        <dbReference type="SAM" id="SignalP"/>
    </source>
</evidence>
<dbReference type="AlphaFoldDB" id="A0A1T4LX29"/>
<evidence type="ECO:0000313" key="3">
    <source>
        <dbReference type="Proteomes" id="UP000189956"/>
    </source>
</evidence>
<dbReference type="Pfam" id="PF16215">
    <property type="entry name" value="DUF4876"/>
    <property type="match status" value="1"/>
</dbReference>
<dbReference type="RefSeq" id="WP_078735782.1">
    <property type="nucleotide sequence ID" value="NZ_FUWL01000009.1"/>
</dbReference>
<gene>
    <name evidence="2" type="ORF">SAMN02745205_01304</name>
</gene>
<accession>A0A1T4LX29</accession>
<dbReference type="InterPro" id="IPR032627">
    <property type="entry name" value="DUF4876"/>
</dbReference>
<protein>
    <recommendedName>
        <fullName evidence="4">DUF4876 domain-containing protein</fullName>
    </recommendedName>
</protein>
<feature type="chain" id="PRO_5012323486" description="DUF4876 domain-containing protein" evidence="1">
    <location>
        <begin position="22"/>
        <end position="482"/>
    </location>
</feature>
<proteinExistence type="predicted"/>
<sequence>MKQIKFLLVAMLMALATVGCKKDLEEVIYKNLAVSFTLPEGVEGSLDNVTLKFVNKNTNNEIVLNNLKSNEKHIVKLQLGNYDISAEGSKDEKHKYSATLKDFAVTEGLVLLSLDLKREIPGNTAVVNFSFKMPEGDKNVLDNISLKLLNKDTGKEIQVTGINSDKSTEELIPYGVYDITAEGSLKTTYTYTALLSDVAVTSETKNIVMDMLLSHMGSTFVIREIFYSGATNNKTKKSYNFAHYLVLHNNSDETLYADKLVFVGTASNTAIPSDKYREYLPNEVVADFAFMIPGDGTKYPVEPGKQIVICMEAKNHNEIASNAPDLSKKADFEWYEPNDKYQLTDNPDVPNMEIIFKTSASITSLHVSGLTSYFIFKLNMSKEELFEKHAKMFPYNNPKFPPIKRPVIPTSWILDGVELFKTENGITKALPSSVDKTHTFCSATGKGFTIQRKTTNKDNRVVCVDTNDSKNDFERDKPSSLL</sequence>
<feature type="signal peptide" evidence="1">
    <location>
        <begin position="1"/>
        <end position="21"/>
    </location>
</feature>
<dbReference type="PROSITE" id="PS51257">
    <property type="entry name" value="PROKAR_LIPOPROTEIN"/>
    <property type="match status" value="1"/>
</dbReference>
<keyword evidence="1" id="KW-0732">Signal</keyword>
<organism evidence="2 3">
    <name type="scientific">Porphyromonas cangingivalis</name>
    <dbReference type="NCBI Taxonomy" id="36874"/>
    <lineage>
        <taxon>Bacteria</taxon>
        <taxon>Pseudomonadati</taxon>
        <taxon>Bacteroidota</taxon>
        <taxon>Bacteroidia</taxon>
        <taxon>Bacteroidales</taxon>
        <taxon>Porphyromonadaceae</taxon>
        <taxon>Porphyromonas</taxon>
    </lineage>
</organism>
<reference evidence="2 3" key="1">
    <citation type="submission" date="2017-02" db="EMBL/GenBank/DDBJ databases">
        <authorList>
            <person name="Peterson S.W."/>
        </authorList>
    </citation>
    <scope>NUCLEOTIDE SEQUENCE [LARGE SCALE GENOMIC DNA]</scope>
    <source>
        <strain evidence="2 3">ATCC 700135</strain>
    </source>
</reference>
<dbReference type="EMBL" id="FUWL01000009">
    <property type="protein sequence ID" value="SJZ59242.1"/>
    <property type="molecule type" value="Genomic_DNA"/>
</dbReference>